<dbReference type="AlphaFoldDB" id="A0A7W4Z515"/>
<dbReference type="CDD" id="cd11614">
    <property type="entry name" value="SAF_CpaB_FlgA_like"/>
    <property type="match status" value="1"/>
</dbReference>
<protein>
    <submittedName>
        <fullName evidence="2">Pilus assembly protein CpaB</fullName>
    </submittedName>
</protein>
<dbReference type="RefSeq" id="WP_183409404.1">
    <property type="nucleotide sequence ID" value="NZ_JACHWY010000001.1"/>
</dbReference>
<dbReference type="Pfam" id="PF16976">
    <property type="entry name" value="RcpC"/>
    <property type="match status" value="1"/>
</dbReference>
<dbReference type="Pfam" id="PF08666">
    <property type="entry name" value="SAF"/>
    <property type="match status" value="1"/>
</dbReference>
<evidence type="ECO:0000313" key="2">
    <source>
        <dbReference type="EMBL" id="MBB3046728.1"/>
    </source>
</evidence>
<keyword evidence="3" id="KW-1185">Reference proteome</keyword>
<dbReference type="EMBL" id="JACHWY010000001">
    <property type="protein sequence ID" value="MBB3046728.1"/>
    <property type="molecule type" value="Genomic_DNA"/>
</dbReference>
<comment type="caution">
    <text evidence="2">The sequence shown here is derived from an EMBL/GenBank/DDBJ whole genome shotgun (WGS) entry which is preliminary data.</text>
</comment>
<accession>A0A7W4Z515</accession>
<dbReference type="InterPro" id="IPR017592">
    <property type="entry name" value="Pilus_assmbl_Flp-typ_CpaB"/>
</dbReference>
<proteinExistence type="predicted"/>
<reference evidence="2 3" key="1">
    <citation type="submission" date="2020-08" db="EMBL/GenBank/DDBJ databases">
        <title>Genomic Encyclopedia of Type Strains, Phase III (KMG-III): the genomes of soil and plant-associated and newly described type strains.</title>
        <authorList>
            <person name="Whitman W."/>
        </authorList>
    </citation>
    <scope>NUCLEOTIDE SEQUENCE [LARGE SCALE GENOMIC DNA]</scope>
    <source>
        <strain evidence="2 3">CECT 8654</strain>
    </source>
</reference>
<dbReference type="SUPFAM" id="SSF51269">
    <property type="entry name" value="AFP III-like domain"/>
    <property type="match status" value="1"/>
</dbReference>
<gene>
    <name evidence="2" type="ORF">FHR99_000964</name>
</gene>
<dbReference type="NCBIfam" id="TIGR03177">
    <property type="entry name" value="pilus_cpaB"/>
    <property type="match status" value="1"/>
</dbReference>
<dbReference type="Gene3D" id="3.90.1210.10">
    <property type="entry name" value="Antifreeze-like/N-acetylneuraminic acid synthase C-terminal domain"/>
    <property type="match status" value="1"/>
</dbReference>
<evidence type="ECO:0000259" key="1">
    <source>
        <dbReference type="SMART" id="SM00858"/>
    </source>
</evidence>
<feature type="domain" description="SAF" evidence="1">
    <location>
        <begin position="44"/>
        <end position="104"/>
    </location>
</feature>
<dbReference type="InterPro" id="IPR036732">
    <property type="entry name" value="AFP_Neu5c_C_sf"/>
</dbReference>
<evidence type="ECO:0000313" key="3">
    <source>
        <dbReference type="Proteomes" id="UP000537130"/>
    </source>
</evidence>
<dbReference type="InterPro" id="IPR013974">
    <property type="entry name" value="SAF"/>
</dbReference>
<sequence length="273" mass="29324">MQPKTLKILAFGLIGFSLILAIVGIRLSSQPEVKSTVLAPESAYKVVVTKRAIEPNTVLSADDVQSIPYPLSTGGTFTETSAVVGKEVYVALPQGEVLREQHFEISSVLAEQVKPGYRAMAVAVDETIGTGGYLMPGDKVDILFATRASRESGNSSLSRRILTDITVLAFGNVLQGTPPADEATGKRSRTAVLEVPEADISKLLLAETAGSLRLAAVGDRELEQMELETTPAERAEIKADMADVIGKPKQVYKPRPKVYVYHGDSVETVRTNP</sequence>
<dbReference type="SMART" id="SM00858">
    <property type="entry name" value="SAF"/>
    <property type="match status" value="1"/>
</dbReference>
<dbReference type="Proteomes" id="UP000537130">
    <property type="component" value="Unassembled WGS sequence"/>
</dbReference>
<dbReference type="InterPro" id="IPR031571">
    <property type="entry name" value="RcpC_dom"/>
</dbReference>
<name>A0A7W4Z515_9GAMM</name>
<organism evidence="2 3">
    <name type="scientific">Litorivivens lipolytica</name>
    <dbReference type="NCBI Taxonomy" id="1524264"/>
    <lineage>
        <taxon>Bacteria</taxon>
        <taxon>Pseudomonadati</taxon>
        <taxon>Pseudomonadota</taxon>
        <taxon>Gammaproteobacteria</taxon>
        <taxon>Litorivivens</taxon>
    </lineage>
</organism>